<dbReference type="EMBL" id="KQ992603">
    <property type="protein sequence ID" value="KZV49966.1"/>
    <property type="molecule type" value="Genomic_DNA"/>
</dbReference>
<feature type="region of interest" description="Disordered" evidence="3">
    <location>
        <begin position="34"/>
        <end position="58"/>
    </location>
</feature>
<dbReference type="InterPro" id="IPR016024">
    <property type="entry name" value="ARM-type_fold"/>
</dbReference>
<name>A0A2Z7CYN0_9LAMI</name>
<keyword evidence="1" id="KW-0677">Repeat</keyword>
<dbReference type="Gene3D" id="1.25.10.10">
    <property type="entry name" value="Leucine-rich Repeat Variant"/>
    <property type="match status" value="1"/>
</dbReference>
<dbReference type="PANTHER" id="PTHR46700">
    <property type="entry name" value="ARM REPEAT SUPERFAMILY PROTEIN"/>
    <property type="match status" value="1"/>
</dbReference>
<dbReference type="InterPro" id="IPR000225">
    <property type="entry name" value="Armadillo"/>
</dbReference>
<dbReference type="PANTHER" id="PTHR46700:SF1">
    <property type="entry name" value="ARM REPEAT SUPERFAMILY PROTEIN"/>
    <property type="match status" value="1"/>
</dbReference>
<dbReference type="OrthoDB" id="7537227at2759"/>
<accession>A0A2Z7CYN0</accession>
<dbReference type="SUPFAM" id="SSF48371">
    <property type="entry name" value="ARM repeat"/>
    <property type="match status" value="1"/>
</dbReference>
<evidence type="ECO:0000256" key="1">
    <source>
        <dbReference type="ARBA" id="ARBA00022737"/>
    </source>
</evidence>
<organism evidence="4 5">
    <name type="scientific">Dorcoceras hygrometricum</name>
    <dbReference type="NCBI Taxonomy" id="472368"/>
    <lineage>
        <taxon>Eukaryota</taxon>
        <taxon>Viridiplantae</taxon>
        <taxon>Streptophyta</taxon>
        <taxon>Embryophyta</taxon>
        <taxon>Tracheophyta</taxon>
        <taxon>Spermatophyta</taxon>
        <taxon>Magnoliopsida</taxon>
        <taxon>eudicotyledons</taxon>
        <taxon>Gunneridae</taxon>
        <taxon>Pentapetalae</taxon>
        <taxon>asterids</taxon>
        <taxon>lamiids</taxon>
        <taxon>Lamiales</taxon>
        <taxon>Gesneriaceae</taxon>
        <taxon>Didymocarpoideae</taxon>
        <taxon>Trichosporeae</taxon>
        <taxon>Loxocarpinae</taxon>
        <taxon>Dorcoceras</taxon>
    </lineage>
</organism>
<evidence type="ECO:0000256" key="3">
    <source>
        <dbReference type="SAM" id="MobiDB-lite"/>
    </source>
</evidence>
<reference evidence="4 5" key="1">
    <citation type="journal article" date="2015" name="Proc. Natl. Acad. Sci. U.S.A.">
        <title>The resurrection genome of Boea hygrometrica: A blueprint for survival of dehydration.</title>
        <authorList>
            <person name="Xiao L."/>
            <person name="Yang G."/>
            <person name="Zhang L."/>
            <person name="Yang X."/>
            <person name="Zhao S."/>
            <person name="Ji Z."/>
            <person name="Zhou Q."/>
            <person name="Hu M."/>
            <person name="Wang Y."/>
            <person name="Chen M."/>
            <person name="Xu Y."/>
            <person name="Jin H."/>
            <person name="Xiao X."/>
            <person name="Hu G."/>
            <person name="Bao F."/>
            <person name="Hu Y."/>
            <person name="Wan P."/>
            <person name="Li L."/>
            <person name="Deng X."/>
            <person name="Kuang T."/>
            <person name="Xiang C."/>
            <person name="Zhu J.K."/>
            <person name="Oliver M.J."/>
            <person name="He Y."/>
        </authorList>
    </citation>
    <scope>NUCLEOTIDE SEQUENCE [LARGE SCALE GENOMIC DNA]</scope>
    <source>
        <strain evidence="5">cv. XS01</strain>
    </source>
</reference>
<evidence type="ECO:0000313" key="5">
    <source>
        <dbReference type="Proteomes" id="UP000250235"/>
    </source>
</evidence>
<dbReference type="PROSITE" id="PS50176">
    <property type="entry name" value="ARM_REPEAT"/>
    <property type="match status" value="1"/>
</dbReference>
<evidence type="ECO:0000313" key="4">
    <source>
        <dbReference type="EMBL" id="KZV49966.1"/>
    </source>
</evidence>
<sequence>MVKCGGGRDSNSVALDRPLKLWSLIIDSVRCGGGGGGGGIQGDSRRREEGAKSQAGSEKLSEILKQPEWWENEEVRRKEEALGGLKSVAQNLQGESMAAVVEAATEVRRLTKDDPQARTTLALLGAIPPLVALLDGGQDPTFNSQITALYALLNLAIGNDANKSAIVKAGAVHKMLKLVRSLDGAPNRAVAEAVVANFLGLSALDSNKPIIGSSGAIPFLVETLQKFDENVGSLAKTDSLRALYNLSILALNVYTLLETDLVPYLVNNLGDMEPSEIILSILSNVVAVSEGRRRIGAVPDAFPILVDVLNWTDSPGCQEKATYILIVMAHKSYGDRRAMIDAGIVLSLLELTLLGTPLAQKRASRMLECLRADKGKQVSSGGGGGGGGGAVSAPLIGTSLSMESELSFGDEDEMMSQEKKAVKQLVQQSLHSNMKRMVKRANLPHDFVPSDHLKSLTLSSTSKSLPF</sequence>
<feature type="repeat" description="ARM" evidence="2">
    <location>
        <begin position="125"/>
        <end position="170"/>
    </location>
</feature>
<proteinExistence type="predicted"/>
<evidence type="ECO:0000256" key="2">
    <source>
        <dbReference type="PROSITE-ProRule" id="PRU00259"/>
    </source>
</evidence>
<dbReference type="AlphaFoldDB" id="A0A2Z7CYN0"/>
<dbReference type="SMART" id="SM00185">
    <property type="entry name" value="ARM"/>
    <property type="match status" value="3"/>
</dbReference>
<keyword evidence="5" id="KW-1185">Reference proteome</keyword>
<protein>
    <submittedName>
        <fullName evidence="4">U-box domain-containing protein 7-like</fullName>
    </submittedName>
</protein>
<dbReference type="InterPro" id="IPR011989">
    <property type="entry name" value="ARM-like"/>
</dbReference>
<gene>
    <name evidence="4" type="ORF">F511_40367</name>
</gene>
<dbReference type="Proteomes" id="UP000250235">
    <property type="component" value="Unassembled WGS sequence"/>
</dbReference>